<proteinExistence type="predicted"/>
<dbReference type="PATRIC" id="fig|1237149.3.peg.2164"/>
<dbReference type="STRING" id="1237149.C900_02297"/>
<evidence type="ECO:0000313" key="2">
    <source>
        <dbReference type="EMBL" id="ELR71712.1"/>
    </source>
</evidence>
<comment type="caution">
    <text evidence="2">The sequence shown here is derived from an EMBL/GenBank/DDBJ whole genome shotgun (WGS) entry which is preliminary data.</text>
</comment>
<organism evidence="2 3">
    <name type="scientific">Fulvivirga imtechensis AK7</name>
    <dbReference type="NCBI Taxonomy" id="1237149"/>
    <lineage>
        <taxon>Bacteria</taxon>
        <taxon>Pseudomonadati</taxon>
        <taxon>Bacteroidota</taxon>
        <taxon>Cytophagia</taxon>
        <taxon>Cytophagales</taxon>
        <taxon>Fulvivirgaceae</taxon>
        <taxon>Fulvivirga</taxon>
    </lineage>
</organism>
<sequence>MEKLRFSGHESFHCRHFWLKKGYDFISSGRKISDVDATSKLGVGKNMVSSIGYWLKAFTVTNDDYSTTDLAEFLFGENGKDPFLEDIGTLWLLQYYLVSSGIASIYPLVFKEFRKKHLNSQFSARQLEFDIKRELQKYNLTVADKTIQNDIKVFLNSYVVSSKKRTEDDLSAILIDLNLIEKVEDHEYRNDDPYKLNITERSDIPFEIMAFAILDQFADTSLSEDISISFDEIQLQVADCFACNREGLEQHIGLLQDKYPWIVYKEDAGRKEIQLKNGYEDKWKLLSRYYA</sequence>
<dbReference type="Pfam" id="PF13182">
    <property type="entry name" value="DUF4007"/>
    <property type="match status" value="1"/>
</dbReference>
<dbReference type="InterPro" id="IPR025248">
    <property type="entry name" value="DUF4007"/>
</dbReference>
<dbReference type="AlphaFoldDB" id="L8JWY1"/>
<dbReference type="RefSeq" id="WP_009579686.1">
    <property type="nucleotide sequence ID" value="NZ_AMZN01000033.1"/>
</dbReference>
<gene>
    <name evidence="2" type="ORF">C900_02297</name>
</gene>
<dbReference type="eggNOG" id="ENOG502ZB1P">
    <property type="taxonomic scope" value="Bacteria"/>
</dbReference>
<evidence type="ECO:0000259" key="1">
    <source>
        <dbReference type="Pfam" id="PF13182"/>
    </source>
</evidence>
<protein>
    <recommendedName>
        <fullName evidence="1">DUF4007 domain-containing protein</fullName>
    </recommendedName>
</protein>
<accession>L8JWY1</accession>
<keyword evidence="3" id="KW-1185">Reference proteome</keyword>
<dbReference type="Proteomes" id="UP000011135">
    <property type="component" value="Unassembled WGS sequence"/>
</dbReference>
<feature type="domain" description="DUF4007" evidence="1">
    <location>
        <begin position="6"/>
        <end position="290"/>
    </location>
</feature>
<reference evidence="2 3" key="1">
    <citation type="submission" date="2012-12" db="EMBL/GenBank/DDBJ databases">
        <title>Genome assembly of Fulvivirga imtechensis AK7.</title>
        <authorList>
            <person name="Nupur N."/>
            <person name="Khatri I."/>
            <person name="Kumar R."/>
            <person name="Subramanian S."/>
            <person name="Pinnaka A."/>
        </authorList>
    </citation>
    <scope>NUCLEOTIDE SEQUENCE [LARGE SCALE GENOMIC DNA]</scope>
    <source>
        <strain evidence="2 3">AK7</strain>
    </source>
</reference>
<name>L8JWY1_9BACT</name>
<evidence type="ECO:0000313" key="3">
    <source>
        <dbReference type="Proteomes" id="UP000011135"/>
    </source>
</evidence>
<dbReference type="EMBL" id="AMZN01000033">
    <property type="protein sequence ID" value="ELR71712.1"/>
    <property type="molecule type" value="Genomic_DNA"/>
</dbReference>